<comment type="subcellular location">
    <subcellularLocation>
        <location evidence="1">Nucleus</location>
    </subcellularLocation>
</comment>
<dbReference type="WBParaSite" id="ACRNAN_Path_757.g2868.t1">
    <property type="protein sequence ID" value="ACRNAN_Path_757.g2868.t1"/>
    <property type="gene ID" value="ACRNAN_Path_757.g2868"/>
</dbReference>
<evidence type="ECO:0000313" key="4">
    <source>
        <dbReference type="Proteomes" id="UP000887540"/>
    </source>
</evidence>
<dbReference type="GO" id="GO:0005681">
    <property type="term" value="C:spliceosomal complex"/>
    <property type="evidence" value="ECO:0007669"/>
    <property type="project" value="TreeGrafter"/>
</dbReference>
<proteinExistence type="inferred from homology"/>
<name>A0A914CBA2_9BILA</name>
<dbReference type="AlphaFoldDB" id="A0A914CBA2"/>
<evidence type="ECO:0000313" key="5">
    <source>
        <dbReference type="WBParaSite" id="ACRNAN_Path_757.g2868.t1"/>
    </source>
</evidence>
<accession>A0A914CBA2</accession>
<dbReference type="PANTHER" id="PTHR13486:SF2">
    <property type="entry name" value="SPLICING FACTOR C9ORF78"/>
    <property type="match status" value="1"/>
</dbReference>
<dbReference type="PANTHER" id="PTHR13486">
    <property type="entry name" value="TELOMERE LENGTH AND SILENCING PROTEIN 1 TLS1 FAMILY MEMBER"/>
    <property type="match status" value="1"/>
</dbReference>
<sequence length="75" mass="8446">MEDQILYKAAEKLKGYSSKSNDELLSNQMLVGIPEVDLGLNVRMNNIIETEKKKSEILLGKKPDPVVTKATRSKR</sequence>
<reference evidence="5" key="1">
    <citation type="submission" date="2022-11" db="UniProtKB">
        <authorList>
            <consortium name="WormBaseParasite"/>
        </authorList>
    </citation>
    <scope>IDENTIFICATION</scope>
</reference>
<protein>
    <submittedName>
        <fullName evidence="5">Uncharacterized protein</fullName>
    </submittedName>
</protein>
<evidence type="ECO:0000256" key="3">
    <source>
        <dbReference type="ARBA" id="ARBA00023242"/>
    </source>
</evidence>
<dbReference type="InterPro" id="IPR010756">
    <property type="entry name" value="Tls1-like"/>
</dbReference>
<evidence type="ECO:0000256" key="1">
    <source>
        <dbReference type="ARBA" id="ARBA00004123"/>
    </source>
</evidence>
<evidence type="ECO:0000256" key="2">
    <source>
        <dbReference type="ARBA" id="ARBA00007643"/>
    </source>
</evidence>
<organism evidence="4 5">
    <name type="scientific">Acrobeloides nanus</name>
    <dbReference type="NCBI Taxonomy" id="290746"/>
    <lineage>
        <taxon>Eukaryota</taxon>
        <taxon>Metazoa</taxon>
        <taxon>Ecdysozoa</taxon>
        <taxon>Nematoda</taxon>
        <taxon>Chromadorea</taxon>
        <taxon>Rhabditida</taxon>
        <taxon>Tylenchina</taxon>
        <taxon>Cephalobomorpha</taxon>
        <taxon>Cephaloboidea</taxon>
        <taxon>Cephalobidae</taxon>
        <taxon>Acrobeloides</taxon>
    </lineage>
</organism>
<keyword evidence="4" id="KW-1185">Reference proteome</keyword>
<dbReference type="GO" id="GO:0000398">
    <property type="term" value="P:mRNA splicing, via spliceosome"/>
    <property type="evidence" value="ECO:0007669"/>
    <property type="project" value="TreeGrafter"/>
</dbReference>
<keyword evidence="3" id="KW-0539">Nucleus</keyword>
<comment type="similarity">
    <text evidence="2">Belongs to the TLS1 family.</text>
</comment>
<dbReference type="Pfam" id="PF07052">
    <property type="entry name" value="Hep_59"/>
    <property type="match status" value="1"/>
</dbReference>
<dbReference type="Proteomes" id="UP000887540">
    <property type="component" value="Unplaced"/>
</dbReference>